<reference evidence="4" key="1">
    <citation type="submission" date="2024-04" db="EMBL/GenBank/DDBJ databases">
        <authorList>
            <person name="Shaw F."/>
            <person name="Minotto A."/>
        </authorList>
    </citation>
    <scope>NUCLEOTIDE SEQUENCE [LARGE SCALE GENOMIC DNA]</scope>
</reference>
<dbReference type="PANTHER" id="PTHR13774:SF17">
    <property type="entry name" value="PHENAZINE BIOSYNTHESIS-LIKE DOMAIN-CONTAINING PROTEIN"/>
    <property type="match status" value="1"/>
</dbReference>
<keyword evidence="2" id="KW-0413">Isomerase</keyword>
<dbReference type="PIRSF" id="PIRSF016184">
    <property type="entry name" value="PhzC_PhzF"/>
    <property type="match status" value="1"/>
</dbReference>
<dbReference type="InterPro" id="IPR003719">
    <property type="entry name" value="Phenazine_PhzF-like"/>
</dbReference>
<dbReference type="Gene3D" id="3.10.310.10">
    <property type="entry name" value="Diaminopimelate Epimerase, Chain A, domain 1"/>
    <property type="match status" value="2"/>
</dbReference>
<proteinExistence type="inferred from homology"/>
<dbReference type="EMBL" id="OZ037944">
    <property type="protein sequence ID" value="CAL1694013.1"/>
    <property type="molecule type" value="Genomic_DNA"/>
</dbReference>
<accession>A0ABP1CH53</accession>
<comment type="similarity">
    <text evidence="1">Belongs to the PhzF family.</text>
</comment>
<dbReference type="NCBIfam" id="TIGR00654">
    <property type="entry name" value="PhzF_family"/>
    <property type="match status" value="1"/>
</dbReference>
<evidence type="ECO:0000256" key="1">
    <source>
        <dbReference type="ARBA" id="ARBA00008270"/>
    </source>
</evidence>
<dbReference type="Proteomes" id="UP001497453">
    <property type="component" value="Chromosome 1"/>
</dbReference>
<name>A0ABP1CH53_9APHY</name>
<keyword evidence="4" id="KW-1185">Reference proteome</keyword>
<evidence type="ECO:0008006" key="5">
    <source>
        <dbReference type="Google" id="ProtNLM"/>
    </source>
</evidence>
<sequence length="313" mass="33992">MIMANPTPKPIPFMIVNAFTDSFSGGNPAAIVFLQEDLSTEVLQSISTNFNQPIITFILPPSNSVADGAEHEQEFEQESPSERTFHVRWFTATTEAPVCGHGSLAAAGAIFSAELVPPSVQTLHFQGVQHGQNISARKVEDKIEVSLANTPVEALPEEEAEKMKAIVRKGLGKDDAKVHFVGKGMSGFPWDRYLIAEIDADDDLANCKINHNEFIETGYIVNVITSASKDPNVAFLSRMFAPAAGLLEDPVCGSAHTMSVPYWDAKHQHNGATMQAKQVSPRGGDLTVCLQREAGKVTLQGEVRVTMKGEIYL</sequence>
<protein>
    <recommendedName>
        <fullName evidence="5">Diaminopimelate epimerase-like protein</fullName>
    </recommendedName>
</protein>
<dbReference type="SUPFAM" id="SSF54506">
    <property type="entry name" value="Diaminopimelate epimerase-like"/>
    <property type="match status" value="1"/>
</dbReference>
<evidence type="ECO:0000256" key="2">
    <source>
        <dbReference type="ARBA" id="ARBA00023235"/>
    </source>
</evidence>
<gene>
    <name evidence="3" type="ORF">GFSPODELE1_LOCUS106</name>
</gene>
<organism evidence="3 4">
    <name type="scientific">Somion occarium</name>
    <dbReference type="NCBI Taxonomy" id="3059160"/>
    <lineage>
        <taxon>Eukaryota</taxon>
        <taxon>Fungi</taxon>
        <taxon>Dikarya</taxon>
        <taxon>Basidiomycota</taxon>
        <taxon>Agaricomycotina</taxon>
        <taxon>Agaricomycetes</taxon>
        <taxon>Polyporales</taxon>
        <taxon>Cerrenaceae</taxon>
        <taxon>Somion</taxon>
    </lineage>
</organism>
<dbReference type="PANTHER" id="PTHR13774">
    <property type="entry name" value="PHENAZINE BIOSYNTHESIS PROTEIN"/>
    <property type="match status" value="1"/>
</dbReference>
<evidence type="ECO:0000313" key="4">
    <source>
        <dbReference type="Proteomes" id="UP001497453"/>
    </source>
</evidence>
<dbReference type="Pfam" id="PF02567">
    <property type="entry name" value="PhzC-PhzF"/>
    <property type="match status" value="1"/>
</dbReference>
<evidence type="ECO:0000313" key="3">
    <source>
        <dbReference type="EMBL" id="CAL1694013.1"/>
    </source>
</evidence>